<dbReference type="GO" id="GO:0016705">
    <property type="term" value="F:oxidoreductase activity, acting on paired donors, with incorporation or reduction of molecular oxygen"/>
    <property type="evidence" value="ECO:0007669"/>
    <property type="project" value="InterPro"/>
</dbReference>
<organism evidence="9 10">
    <name type="scientific">Gossypium davidsonii</name>
    <name type="common">Davidson's cotton</name>
    <name type="synonym">Gossypium klotzschianum subsp. davidsonii</name>
    <dbReference type="NCBI Taxonomy" id="34287"/>
    <lineage>
        <taxon>Eukaryota</taxon>
        <taxon>Viridiplantae</taxon>
        <taxon>Streptophyta</taxon>
        <taxon>Embryophyta</taxon>
        <taxon>Tracheophyta</taxon>
        <taxon>Spermatophyta</taxon>
        <taxon>Magnoliopsida</taxon>
        <taxon>eudicotyledons</taxon>
        <taxon>Gunneridae</taxon>
        <taxon>Pentapetalae</taxon>
        <taxon>rosids</taxon>
        <taxon>malvids</taxon>
        <taxon>Malvales</taxon>
        <taxon>Malvaceae</taxon>
        <taxon>Malvoideae</taxon>
        <taxon>Gossypium</taxon>
    </lineage>
</organism>
<feature type="binding site" description="axial binding residue" evidence="7">
    <location>
        <position position="227"/>
    </location>
    <ligand>
        <name>heme</name>
        <dbReference type="ChEBI" id="CHEBI:30413"/>
    </ligand>
    <ligandPart>
        <name>Fe</name>
        <dbReference type="ChEBI" id="CHEBI:18248"/>
    </ligandPart>
</feature>
<dbReference type="GO" id="GO:0005506">
    <property type="term" value="F:iron ion binding"/>
    <property type="evidence" value="ECO:0007669"/>
    <property type="project" value="InterPro"/>
</dbReference>
<dbReference type="GO" id="GO:0004497">
    <property type="term" value="F:monooxygenase activity"/>
    <property type="evidence" value="ECO:0007669"/>
    <property type="project" value="UniProtKB-KW"/>
</dbReference>
<accession>A0A7J8TB62</accession>
<sequence length="291" mass="32892">MGIGAAEMMFRCVFQGSISMQDCLMELPMCTALHNLKGICLSTCTSRTTNISFPKKQPRVIVPCLCQLPDSLLIFLILVPALILAAEDTTSITMTWALSLLLNNRDALNKVQQELDIHVGNNRLLVKESDIKNLVYLQSVIKETLHLYPAAPLSVMHESIEDCTINGYHVSTGTWLIINLQKIHRDPFIWENPFEFRPERFMTTHKNIDVRGHNFELIPFGSGRRMCPGVSFALQIMQLTLANLLHWFEFETPLNEAVDMREAAGMTSPKATPLEVHITPHLPTFVYDSNN</sequence>
<reference evidence="9 10" key="1">
    <citation type="journal article" date="2019" name="Genome Biol. Evol.">
        <title>Insights into the evolution of the New World diploid cottons (Gossypium, subgenus Houzingenia) based on genome sequencing.</title>
        <authorList>
            <person name="Grover C.E."/>
            <person name="Arick M.A. 2nd"/>
            <person name="Thrash A."/>
            <person name="Conover J.L."/>
            <person name="Sanders W.S."/>
            <person name="Peterson D.G."/>
            <person name="Frelichowski J.E."/>
            <person name="Scheffler J.A."/>
            <person name="Scheffler B.E."/>
            <person name="Wendel J.F."/>
        </authorList>
    </citation>
    <scope>NUCLEOTIDE SEQUENCE [LARGE SCALE GENOMIC DNA]</scope>
    <source>
        <strain evidence="9">27</strain>
        <tissue evidence="9">Leaf</tissue>
    </source>
</reference>
<evidence type="ECO:0000313" key="10">
    <source>
        <dbReference type="Proteomes" id="UP000593561"/>
    </source>
</evidence>
<dbReference type="AlphaFoldDB" id="A0A7J8TB62"/>
<keyword evidence="4 8" id="KW-0560">Oxidoreductase</keyword>
<dbReference type="Proteomes" id="UP000593561">
    <property type="component" value="Unassembled WGS sequence"/>
</dbReference>
<dbReference type="InterPro" id="IPR017972">
    <property type="entry name" value="Cyt_P450_CS"/>
</dbReference>
<dbReference type="GO" id="GO:0020037">
    <property type="term" value="F:heme binding"/>
    <property type="evidence" value="ECO:0007669"/>
    <property type="project" value="InterPro"/>
</dbReference>
<comment type="caution">
    <text evidence="9">The sequence shown here is derived from an EMBL/GenBank/DDBJ whole genome shotgun (WGS) entry which is preliminary data.</text>
</comment>
<evidence type="ECO:0000256" key="6">
    <source>
        <dbReference type="ARBA" id="ARBA00023033"/>
    </source>
</evidence>
<proteinExistence type="inferred from homology"/>
<protein>
    <recommendedName>
        <fullName evidence="11">Cytochrome P450</fullName>
    </recommendedName>
</protein>
<evidence type="ECO:0000256" key="2">
    <source>
        <dbReference type="ARBA" id="ARBA00022617"/>
    </source>
</evidence>
<evidence type="ECO:0000256" key="1">
    <source>
        <dbReference type="ARBA" id="ARBA00010617"/>
    </source>
</evidence>
<gene>
    <name evidence="9" type="ORF">Godav_025981</name>
</gene>
<dbReference type="PANTHER" id="PTHR47947:SF2">
    <property type="entry name" value="CYTOCHROME P450 82C3-LIKE"/>
    <property type="match status" value="1"/>
</dbReference>
<name>A0A7J8TB62_GOSDV</name>
<evidence type="ECO:0000313" key="9">
    <source>
        <dbReference type="EMBL" id="MBA0635417.1"/>
    </source>
</evidence>
<evidence type="ECO:0000256" key="5">
    <source>
        <dbReference type="ARBA" id="ARBA00023004"/>
    </source>
</evidence>
<dbReference type="PROSITE" id="PS00086">
    <property type="entry name" value="CYTOCHROME_P450"/>
    <property type="match status" value="1"/>
</dbReference>
<dbReference type="EMBL" id="JABFAC010241813">
    <property type="protein sequence ID" value="MBA0635417.1"/>
    <property type="molecule type" value="Genomic_DNA"/>
</dbReference>
<dbReference type="InterPro" id="IPR050651">
    <property type="entry name" value="Plant_Cytochrome_P450_Monoox"/>
</dbReference>
<dbReference type="InterPro" id="IPR036396">
    <property type="entry name" value="Cyt_P450_sf"/>
</dbReference>
<dbReference type="PANTHER" id="PTHR47947">
    <property type="entry name" value="CYTOCHROME P450 82C3-RELATED"/>
    <property type="match status" value="1"/>
</dbReference>
<keyword evidence="10" id="KW-1185">Reference proteome</keyword>
<comment type="similarity">
    <text evidence="1 8">Belongs to the cytochrome P450 family.</text>
</comment>
<evidence type="ECO:0000256" key="3">
    <source>
        <dbReference type="ARBA" id="ARBA00022723"/>
    </source>
</evidence>
<dbReference type="Gene3D" id="1.10.630.10">
    <property type="entry name" value="Cytochrome P450"/>
    <property type="match status" value="1"/>
</dbReference>
<evidence type="ECO:0008006" key="11">
    <source>
        <dbReference type="Google" id="ProtNLM"/>
    </source>
</evidence>
<dbReference type="PRINTS" id="PR00385">
    <property type="entry name" value="P450"/>
</dbReference>
<keyword evidence="2 7" id="KW-0349">Heme</keyword>
<dbReference type="Pfam" id="PF00067">
    <property type="entry name" value="p450"/>
    <property type="match status" value="1"/>
</dbReference>
<dbReference type="PRINTS" id="PR00463">
    <property type="entry name" value="EP450I"/>
</dbReference>
<evidence type="ECO:0000256" key="4">
    <source>
        <dbReference type="ARBA" id="ARBA00023002"/>
    </source>
</evidence>
<dbReference type="InterPro" id="IPR002401">
    <property type="entry name" value="Cyt_P450_E_grp-I"/>
</dbReference>
<evidence type="ECO:0000256" key="7">
    <source>
        <dbReference type="PIRSR" id="PIRSR602401-1"/>
    </source>
</evidence>
<dbReference type="InterPro" id="IPR001128">
    <property type="entry name" value="Cyt_P450"/>
</dbReference>
<keyword evidence="5 7" id="KW-0408">Iron</keyword>
<comment type="cofactor">
    <cofactor evidence="7">
        <name>heme</name>
        <dbReference type="ChEBI" id="CHEBI:30413"/>
    </cofactor>
</comment>
<keyword evidence="6 8" id="KW-0503">Monooxygenase</keyword>
<dbReference type="SUPFAM" id="SSF48264">
    <property type="entry name" value="Cytochrome P450"/>
    <property type="match status" value="1"/>
</dbReference>
<evidence type="ECO:0000256" key="8">
    <source>
        <dbReference type="RuleBase" id="RU000461"/>
    </source>
</evidence>
<keyword evidence="3 7" id="KW-0479">Metal-binding</keyword>